<evidence type="ECO:0000313" key="1">
    <source>
        <dbReference type="EMBL" id="KAF2258453.1"/>
    </source>
</evidence>
<comment type="caution">
    <text evidence="1">The sequence shown here is derived from an EMBL/GenBank/DDBJ whole genome shotgun (WGS) entry which is preliminary data.</text>
</comment>
<proteinExistence type="predicted"/>
<sequence length="224" mass="25333">MSTLWVSLSAQIPRSKTPTRQQKSPGTITEVGIYCVTALSEVAPLPSKWIYLHLSAPTERIVFGSFFDMRARLHPSHIPDHAVHPSLFAAVISNVQLEAFIHPQLEQLVGTIPNSLPVCVLIFHIRSKHSEIEPVEREKLAQIHEIILDYARFYVLIEEDGCLLRNLQADEGLRRFLLSYPFTVFLANHIDYSSQPYRYTVSRNSGGSLTRSIFANSKQSSLAY</sequence>
<organism evidence="1 2">
    <name type="scientific">Lojkania enalia</name>
    <dbReference type="NCBI Taxonomy" id="147567"/>
    <lineage>
        <taxon>Eukaryota</taxon>
        <taxon>Fungi</taxon>
        <taxon>Dikarya</taxon>
        <taxon>Ascomycota</taxon>
        <taxon>Pezizomycotina</taxon>
        <taxon>Dothideomycetes</taxon>
        <taxon>Pleosporomycetidae</taxon>
        <taxon>Pleosporales</taxon>
        <taxon>Pleosporales incertae sedis</taxon>
        <taxon>Lojkania</taxon>
    </lineage>
</organism>
<name>A0A9P4K0H9_9PLEO</name>
<protein>
    <submittedName>
        <fullName evidence="1">Uncharacterized protein</fullName>
    </submittedName>
</protein>
<dbReference type="EMBL" id="ML986764">
    <property type="protein sequence ID" value="KAF2258453.1"/>
    <property type="molecule type" value="Genomic_DNA"/>
</dbReference>
<reference evidence="2" key="1">
    <citation type="journal article" date="2020" name="Stud. Mycol.">
        <title>101 Dothideomycetes genomes: A test case for predicting lifestyles and emergence of pathogens.</title>
        <authorList>
            <person name="Haridas S."/>
            <person name="Albert R."/>
            <person name="Binder M."/>
            <person name="Bloem J."/>
            <person name="LaButti K."/>
            <person name="Salamov A."/>
            <person name="Andreopoulos B."/>
            <person name="Baker S."/>
            <person name="Barry K."/>
            <person name="Bills G."/>
            <person name="Bluhm B."/>
            <person name="Cannon C."/>
            <person name="Castanera R."/>
            <person name="Culley D."/>
            <person name="Daum C."/>
            <person name="Ezra D."/>
            <person name="Gonzalez J."/>
            <person name="Henrissat B."/>
            <person name="Kuo A."/>
            <person name="Liang C."/>
            <person name="Lipzen A."/>
            <person name="Lutzoni F."/>
            <person name="Magnuson J."/>
            <person name="Mondo S."/>
            <person name="Nolan M."/>
            <person name="Ohm R."/>
            <person name="Pangilinan J."/>
            <person name="Park H.-J."/>
            <person name="Ramirez L."/>
            <person name="Alfaro M."/>
            <person name="Sun H."/>
            <person name="Tritt A."/>
            <person name="Yoshinaga Y."/>
            <person name="Zwiers L.-H."/>
            <person name="Turgeon B."/>
            <person name="Goodwin S."/>
            <person name="Spatafora J."/>
            <person name="Crous P."/>
            <person name="Grigoriev I."/>
        </authorList>
    </citation>
    <scope>NUCLEOTIDE SEQUENCE [LARGE SCALE GENOMIC DNA]</scope>
    <source>
        <strain evidence="2">CBS 304.66</strain>
    </source>
</reference>
<gene>
    <name evidence="1" type="ORF">CC78DRAFT_587143</name>
</gene>
<evidence type="ECO:0000313" key="2">
    <source>
        <dbReference type="Proteomes" id="UP000800093"/>
    </source>
</evidence>
<accession>A0A9P4K0H9</accession>
<keyword evidence="2" id="KW-1185">Reference proteome</keyword>
<dbReference type="Proteomes" id="UP000800093">
    <property type="component" value="Unassembled WGS sequence"/>
</dbReference>
<dbReference type="AlphaFoldDB" id="A0A9P4K0H9"/>